<keyword evidence="6" id="KW-0966">Cell projection</keyword>
<feature type="region of interest" description="Disordered" evidence="9">
    <location>
        <begin position="221"/>
        <end position="250"/>
    </location>
</feature>
<dbReference type="Proteomes" id="UP000694857">
    <property type="component" value="Chromosome 10"/>
</dbReference>
<dbReference type="Pfam" id="PF03133">
    <property type="entry name" value="TTL"/>
    <property type="match status" value="1"/>
</dbReference>
<evidence type="ECO:0000256" key="4">
    <source>
        <dbReference type="ARBA" id="ARBA00022741"/>
    </source>
</evidence>
<feature type="region of interest" description="Disordered" evidence="9">
    <location>
        <begin position="1"/>
        <end position="21"/>
    </location>
</feature>
<dbReference type="PANTHER" id="PTHR45870:SF3">
    <property type="entry name" value="PROTEIN MONOGLYCYLASE TTLL8"/>
    <property type="match status" value="1"/>
</dbReference>
<keyword evidence="4" id="KW-0547">Nucleotide-binding</keyword>
<dbReference type="GO" id="GO:0005524">
    <property type="term" value="F:ATP binding"/>
    <property type="evidence" value="ECO:0007669"/>
    <property type="project" value="UniProtKB-KW"/>
</dbReference>
<dbReference type="PROSITE" id="PS51221">
    <property type="entry name" value="TTL"/>
    <property type="match status" value="1"/>
</dbReference>
<evidence type="ECO:0000313" key="10">
    <source>
        <dbReference type="Proteomes" id="UP000694857"/>
    </source>
</evidence>
<evidence type="ECO:0000256" key="5">
    <source>
        <dbReference type="ARBA" id="ARBA00022840"/>
    </source>
</evidence>
<keyword evidence="6" id="KW-0282">Flagellum</keyword>
<dbReference type="Gene3D" id="3.30.470.20">
    <property type="entry name" value="ATP-grasp fold, B domain"/>
    <property type="match status" value="1"/>
</dbReference>
<dbReference type="SUPFAM" id="SSF56059">
    <property type="entry name" value="Glutathione synthetase ATP-binding domain-like"/>
    <property type="match status" value="1"/>
</dbReference>
<comment type="catalytic activity">
    <reaction evidence="8">
        <text>L-glutamyl-[protein] + glycine + ATP = glycyl-L-glutamyl-[protein] + ADP + phosphate + H(+)</text>
        <dbReference type="Rhea" id="RHEA:67180"/>
        <dbReference type="Rhea" id="RHEA-COMP:10208"/>
        <dbReference type="Rhea" id="RHEA-COMP:17207"/>
        <dbReference type="ChEBI" id="CHEBI:15378"/>
        <dbReference type="ChEBI" id="CHEBI:29973"/>
        <dbReference type="ChEBI" id="CHEBI:30616"/>
        <dbReference type="ChEBI" id="CHEBI:43474"/>
        <dbReference type="ChEBI" id="CHEBI:57305"/>
        <dbReference type="ChEBI" id="CHEBI:167890"/>
        <dbReference type="ChEBI" id="CHEBI:456216"/>
    </reaction>
    <physiologicalReaction direction="left-to-right" evidence="8">
        <dbReference type="Rhea" id="RHEA:67181"/>
    </physiologicalReaction>
</comment>
<proteinExistence type="predicted"/>
<name>A0A8B8YUK9_BALMU</name>
<comment type="subcellular location">
    <subcellularLocation>
        <location evidence="1">Cytoplasm</location>
        <location evidence="1">Cytoskeleton</location>
        <location evidence="1">Flagellum axoneme</location>
    </subcellularLocation>
</comment>
<dbReference type="GO" id="GO:0070736">
    <property type="term" value="F:protein-glycine ligase activity, initiating"/>
    <property type="evidence" value="ECO:0007669"/>
    <property type="project" value="TreeGrafter"/>
</dbReference>
<evidence type="ECO:0000256" key="3">
    <source>
        <dbReference type="ARBA" id="ARBA00022598"/>
    </source>
</evidence>
<dbReference type="GO" id="GO:0005930">
    <property type="term" value="C:axoneme"/>
    <property type="evidence" value="ECO:0007669"/>
    <property type="project" value="TreeGrafter"/>
</dbReference>
<evidence type="ECO:0000256" key="2">
    <source>
        <dbReference type="ARBA" id="ARBA00022490"/>
    </source>
</evidence>
<reference evidence="11" key="1">
    <citation type="submission" date="2025-08" db="UniProtKB">
        <authorList>
            <consortium name="RefSeq"/>
        </authorList>
    </citation>
    <scope>IDENTIFICATION</scope>
    <source>
        <tissue evidence="11">Epidermis and Blubber</tissue>
    </source>
</reference>
<keyword evidence="5" id="KW-0067">ATP-binding</keyword>
<dbReference type="GO" id="GO:0060271">
    <property type="term" value="P:cilium assembly"/>
    <property type="evidence" value="ECO:0007669"/>
    <property type="project" value="TreeGrafter"/>
</dbReference>
<accession>A0A8B8YUK9</accession>
<dbReference type="AlphaFoldDB" id="A0A8B8YUK9"/>
<keyword evidence="3" id="KW-0436">Ligase</keyword>
<evidence type="ECO:0000313" key="11">
    <source>
        <dbReference type="RefSeq" id="XP_036723390.1"/>
    </source>
</evidence>
<dbReference type="GeneID" id="118902833"/>
<keyword evidence="10" id="KW-1185">Reference proteome</keyword>
<dbReference type="FunFam" id="3.30.470.20:FF:000032">
    <property type="entry name" value="tubulin monoglycylase TTLL3 isoform X2"/>
    <property type="match status" value="1"/>
</dbReference>
<gene>
    <name evidence="11" type="primary">TTLL8</name>
</gene>
<evidence type="ECO:0000256" key="7">
    <source>
        <dbReference type="ARBA" id="ARBA00023212"/>
    </source>
</evidence>
<dbReference type="RefSeq" id="XP_036723390.1">
    <property type="nucleotide sequence ID" value="XM_036867495.1"/>
</dbReference>
<sequence>MEPSASSEGEQRGESKLKRGISQDLISSPKLDIYKIARQLTDKAIKEKKIFSIYGHYPVIRAALRRKGWVEKRFHFLPKVVPSVEDEGEGVPENKRAEGKGNQEVALEKTDDIHDVMSRLVKNETPYFLWTIKRDIIDYHRLSCDQMLNHYGKTASFTTKIGLCLSLRSLPWYVQANPASFFPRCYGLCTESEKQEFLDDFRRTVASSILKWVVSQQNCSRSTPKGWREKASDSDPSNRQVPESPGPRLTGLSGQLVDVACRVCEAYLGRLEHGDIDLAEDAAKDLTEDEWQDLTQQYYTLLHGEAFISNSRNYFSQCQALLNKITSVNPQTEIDGLRNIWIVKPAAKSRGRDIVCTNHVEEILELVATDQAPAKHHKWVVQKYIETPLLVYDTKFDIRQWFLVTDWNPLTIWFYKESYLRFSTQRFSLHNLDSAIHLCNNSIQKHLKNDKDRSPLLPGHNMWTSTRFQEYLQKRGRGAVWGSVIYPSMKRAITNTMKVAQDHVDPRKNSFELYGADFILGRDFKPWLIEINSSPAMHASTPVTAQLCAQVQEDTIKVVVDRKVDRNCDVGNFELLWRQPAVELPPFPGSDLFVEGVGVGKAKKQMPPISNFDFASPLLDVHPLRERCPSAMPGLAPGPPRMALQQDLKLKDEKVLPCTLPVPLKRLAERSAKVKRGHRESGGKIEPPTCTFQRLDDKALSSALAKAESDEHLDPNLLNVHPLPSLLPSVKTAESAQFQPPRPSGDSAVLTAVIRSTSGADLSHVLWGPGLCTVRPRGILAANLPGLGLPRALPAPCLVCRGSLPPAGPCKRCRSFCAAVLQGASVMPLGNGPGGGLCTP</sequence>
<evidence type="ECO:0000256" key="6">
    <source>
        <dbReference type="ARBA" id="ARBA00022846"/>
    </source>
</evidence>
<dbReference type="InterPro" id="IPR004344">
    <property type="entry name" value="TTL/TTLL_fam"/>
</dbReference>
<protein>
    <submittedName>
        <fullName evidence="11">Protein monoglycylase TTLL8</fullName>
    </submittedName>
</protein>
<dbReference type="OrthoDB" id="202825at2759"/>
<dbReference type="GO" id="GO:0015630">
    <property type="term" value="C:microtubule cytoskeleton"/>
    <property type="evidence" value="ECO:0007669"/>
    <property type="project" value="TreeGrafter"/>
</dbReference>
<organism evidence="10 11">
    <name type="scientific">Balaenoptera musculus</name>
    <name type="common">Blue whale</name>
    <dbReference type="NCBI Taxonomy" id="9771"/>
    <lineage>
        <taxon>Eukaryota</taxon>
        <taxon>Metazoa</taxon>
        <taxon>Chordata</taxon>
        <taxon>Craniata</taxon>
        <taxon>Vertebrata</taxon>
        <taxon>Euteleostomi</taxon>
        <taxon>Mammalia</taxon>
        <taxon>Eutheria</taxon>
        <taxon>Laurasiatheria</taxon>
        <taxon>Artiodactyla</taxon>
        <taxon>Whippomorpha</taxon>
        <taxon>Cetacea</taxon>
        <taxon>Mysticeti</taxon>
        <taxon>Balaenopteridae</taxon>
        <taxon>Balaenoptera</taxon>
    </lineage>
</organism>
<keyword evidence="7" id="KW-0206">Cytoskeleton</keyword>
<dbReference type="CTD" id="164714"/>
<evidence type="ECO:0000256" key="1">
    <source>
        <dbReference type="ARBA" id="ARBA00004611"/>
    </source>
</evidence>
<evidence type="ECO:0000256" key="9">
    <source>
        <dbReference type="SAM" id="MobiDB-lite"/>
    </source>
</evidence>
<dbReference type="GO" id="GO:0003341">
    <property type="term" value="P:cilium movement"/>
    <property type="evidence" value="ECO:0007669"/>
    <property type="project" value="TreeGrafter"/>
</dbReference>
<evidence type="ECO:0000256" key="8">
    <source>
        <dbReference type="ARBA" id="ARBA00048944"/>
    </source>
</evidence>
<keyword evidence="6" id="KW-0969">Cilium</keyword>
<keyword evidence="2" id="KW-0963">Cytoplasm</keyword>
<dbReference type="InterPro" id="IPR051437">
    <property type="entry name" value="TTLL_monoglycylase"/>
</dbReference>
<dbReference type="PANTHER" id="PTHR45870">
    <property type="entry name" value="TUBULIN MONOGLYCYLASE TTLL3"/>
    <property type="match status" value="1"/>
</dbReference>
<dbReference type="KEGG" id="bmus:118902833"/>
<feature type="region of interest" description="Disordered" evidence="9">
    <location>
        <begin position="671"/>
        <end position="690"/>
    </location>
</feature>